<dbReference type="PANTHER" id="PTHR14741">
    <property type="entry name" value="S-ADENOSYLMETHIONINE-DEPENDENT METHYLTRANSFERASE RELATED"/>
    <property type="match status" value="1"/>
</dbReference>
<reference evidence="1" key="1">
    <citation type="submission" date="2018-05" db="EMBL/GenBank/DDBJ databases">
        <authorList>
            <person name="Lanie J.A."/>
            <person name="Ng W.-L."/>
            <person name="Kazmierczak K.M."/>
            <person name="Andrzejewski T.M."/>
            <person name="Davidsen T.M."/>
            <person name="Wayne K.J."/>
            <person name="Tettelin H."/>
            <person name="Glass J.I."/>
            <person name="Rusch D."/>
            <person name="Podicherti R."/>
            <person name="Tsui H.-C.T."/>
            <person name="Winkler M.E."/>
        </authorList>
    </citation>
    <scope>NUCLEOTIDE SEQUENCE</scope>
</reference>
<name>A0A381YVU5_9ZZZZ</name>
<gene>
    <name evidence="1" type="ORF">METZ01_LOCUS133943</name>
</gene>
<dbReference type="GO" id="GO:0005634">
    <property type="term" value="C:nucleus"/>
    <property type="evidence" value="ECO:0007669"/>
    <property type="project" value="TreeGrafter"/>
</dbReference>
<dbReference type="SUPFAM" id="SSF53335">
    <property type="entry name" value="S-adenosyl-L-methionine-dependent methyltransferases"/>
    <property type="match status" value="1"/>
</dbReference>
<proteinExistence type="predicted"/>
<dbReference type="EMBL" id="UINC01019180">
    <property type="protein sequence ID" value="SVA81089.1"/>
    <property type="molecule type" value="Genomic_DNA"/>
</dbReference>
<dbReference type="InterPro" id="IPR029063">
    <property type="entry name" value="SAM-dependent_MTases_sf"/>
</dbReference>
<protein>
    <recommendedName>
        <fullName evidence="2">Trimethylguanosine synthase</fullName>
    </recommendedName>
</protein>
<evidence type="ECO:0000313" key="1">
    <source>
        <dbReference type="EMBL" id="SVA81089.1"/>
    </source>
</evidence>
<dbReference type="Pfam" id="PF09445">
    <property type="entry name" value="Methyltransf_15"/>
    <property type="match status" value="1"/>
</dbReference>
<sequence>MDKYNKTPTLDWKYLTYLIDKNDFKNYNDVKNIKLDETSIYSLTPHYLSFQIIKVLKLYLNNLKFCTITDACACIGGDTINFIKHFKYVNAIELDNIRYDFLCHNLHLYKDYHNYKTYKNDCLKIIKNLKQDIIYFDLPWDGRDYKKKDKMNLNLNEIDSSIICMNVIKFCKIICFKIPNNFNLNNFQKNTKFDFLKVHDLKKFKILIMFNKID</sequence>
<dbReference type="GO" id="GO:0071164">
    <property type="term" value="F:RNA cap trimethylguanosine synthase activity"/>
    <property type="evidence" value="ECO:0007669"/>
    <property type="project" value="TreeGrafter"/>
</dbReference>
<accession>A0A381YVU5</accession>
<dbReference type="InterPro" id="IPR019012">
    <property type="entry name" value="RNA_cap_Gua-N2-MeTrfase"/>
</dbReference>
<dbReference type="Gene3D" id="3.40.50.150">
    <property type="entry name" value="Vaccinia Virus protein VP39"/>
    <property type="match status" value="1"/>
</dbReference>
<evidence type="ECO:0008006" key="2">
    <source>
        <dbReference type="Google" id="ProtNLM"/>
    </source>
</evidence>
<organism evidence="1">
    <name type="scientific">marine metagenome</name>
    <dbReference type="NCBI Taxonomy" id="408172"/>
    <lineage>
        <taxon>unclassified sequences</taxon>
        <taxon>metagenomes</taxon>
        <taxon>ecological metagenomes</taxon>
    </lineage>
</organism>
<dbReference type="PANTHER" id="PTHR14741:SF32">
    <property type="entry name" value="TRIMETHYLGUANOSINE SYNTHASE"/>
    <property type="match status" value="1"/>
</dbReference>
<dbReference type="AlphaFoldDB" id="A0A381YVU5"/>